<dbReference type="AlphaFoldDB" id="A0A1H1SZM7"/>
<evidence type="ECO:0000313" key="4">
    <source>
        <dbReference type="Proteomes" id="UP000198688"/>
    </source>
</evidence>
<name>A0A1H1SZM7_9ACTN</name>
<evidence type="ECO:0000256" key="1">
    <source>
        <dbReference type="SAM" id="MobiDB-lite"/>
    </source>
</evidence>
<accession>A0A1H1SZM7</accession>
<evidence type="ECO:0000313" key="3">
    <source>
        <dbReference type="EMBL" id="SDS52849.1"/>
    </source>
</evidence>
<dbReference type="InterPro" id="IPR007624">
    <property type="entry name" value="RNA_pol_sigma70_r3"/>
</dbReference>
<feature type="region of interest" description="Disordered" evidence="1">
    <location>
        <begin position="1"/>
        <end position="20"/>
    </location>
</feature>
<dbReference type="GO" id="GO:0006352">
    <property type="term" value="P:DNA-templated transcription initiation"/>
    <property type="evidence" value="ECO:0007669"/>
    <property type="project" value="InterPro"/>
</dbReference>
<evidence type="ECO:0000259" key="2">
    <source>
        <dbReference type="Pfam" id="PF04539"/>
    </source>
</evidence>
<keyword evidence="4" id="KW-1185">Reference proteome</keyword>
<dbReference type="EMBL" id="LT629758">
    <property type="protein sequence ID" value="SDS52849.1"/>
    <property type="molecule type" value="Genomic_DNA"/>
</dbReference>
<dbReference type="Proteomes" id="UP000198688">
    <property type="component" value="Chromosome I"/>
</dbReference>
<protein>
    <submittedName>
        <fullName evidence="3">Sigma-70 region 3</fullName>
    </submittedName>
</protein>
<reference evidence="3 4" key="1">
    <citation type="submission" date="2016-10" db="EMBL/GenBank/DDBJ databases">
        <authorList>
            <person name="de Groot N.N."/>
        </authorList>
    </citation>
    <scope>NUCLEOTIDE SEQUENCE [LARGE SCALE GENOMIC DNA]</scope>
    <source>
        <strain evidence="3 4">DSM 43941</strain>
    </source>
</reference>
<dbReference type="Gene3D" id="1.10.10.10">
    <property type="entry name" value="Winged helix-like DNA-binding domain superfamily/Winged helix DNA-binding domain"/>
    <property type="match status" value="1"/>
</dbReference>
<feature type="domain" description="RNA polymerase sigma-70 region 3" evidence="2">
    <location>
        <begin position="60"/>
        <end position="123"/>
    </location>
</feature>
<proteinExistence type="predicted"/>
<dbReference type="Pfam" id="PF04539">
    <property type="entry name" value="Sigma70_r3"/>
    <property type="match status" value="1"/>
</dbReference>
<organism evidence="3 4">
    <name type="scientific">Actinoplanes derwentensis</name>
    <dbReference type="NCBI Taxonomy" id="113562"/>
    <lineage>
        <taxon>Bacteria</taxon>
        <taxon>Bacillati</taxon>
        <taxon>Actinomycetota</taxon>
        <taxon>Actinomycetes</taxon>
        <taxon>Micromonosporales</taxon>
        <taxon>Micromonosporaceae</taxon>
        <taxon>Actinoplanes</taxon>
    </lineage>
</organism>
<dbReference type="GO" id="GO:0003700">
    <property type="term" value="F:DNA-binding transcription factor activity"/>
    <property type="evidence" value="ECO:0007669"/>
    <property type="project" value="InterPro"/>
</dbReference>
<dbReference type="STRING" id="113562.SAMN04489716_0983"/>
<feature type="compositionally biased region" description="Basic and acidic residues" evidence="1">
    <location>
        <begin position="1"/>
        <end position="11"/>
    </location>
</feature>
<dbReference type="InterPro" id="IPR013324">
    <property type="entry name" value="RNA_pol_sigma_r3/r4-like"/>
</dbReference>
<sequence length="171" mass="18122">MIEVSSKERTSRYCQPHRSRSRLRLPWPRREALTSPGRGTGLAHGIRQWSASPSSSRLAITGANNTLSHTLGRAPTVTDIATYLEISEDEVIEGLEGARAYNSTSLSTPISDGGTELGETLGGEDTGFAEAETRVGHAPKGAPRSEAQSTEAVPVGDRPVGEGLEIRAEAA</sequence>
<dbReference type="InterPro" id="IPR036388">
    <property type="entry name" value="WH-like_DNA-bd_sf"/>
</dbReference>
<dbReference type="SUPFAM" id="SSF88659">
    <property type="entry name" value="Sigma3 and sigma4 domains of RNA polymerase sigma factors"/>
    <property type="match status" value="1"/>
</dbReference>
<gene>
    <name evidence="3" type="ORF">SAMN04489716_0983</name>
</gene>
<feature type="region of interest" description="Disordered" evidence="1">
    <location>
        <begin position="103"/>
        <end position="171"/>
    </location>
</feature>